<dbReference type="Gene3D" id="2.30.30.40">
    <property type="entry name" value="SH3 Domains"/>
    <property type="match status" value="1"/>
</dbReference>
<keyword evidence="3" id="KW-1185">Reference proteome</keyword>
<protein>
    <recommendedName>
        <fullName evidence="4">SH3 domain-containing protein</fullName>
    </recommendedName>
</protein>
<gene>
    <name evidence="2" type="ORF">DFQ12_0767</name>
</gene>
<feature type="signal peptide" evidence="1">
    <location>
        <begin position="1"/>
        <end position="19"/>
    </location>
</feature>
<proteinExistence type="predicted"/>
<reference evidence="2 3" key="1">
    <citation type="submission" date="2018-09" db="EMBL/GenBank/DDBJ databases">
        <title>Genomic Encyclopedia of Type Strains, Phase III (KMG-III): the genomes of soil and plant-associated and newly described type strains.</title>
        <authorList>
            <person name="Whitman W."/>
        </authorList>
    </citation>
    <scope>NUCLEOTIDE SEQUENCE [LARGE SCALE GENOMIC DNA]</scope>
    <source>
        <strain evidence="2 3">CECT 7938</strain>
    </source>
</reference>
<dbReference type="RefSeq" id="WP_120257655.1">
    <property type="nucleotide sequence ID" value="NZ_RAPY01000001.1"/>
</dbReference>
<sequence length="235" mass="26917">MNHKYLLLLFLTISQFANAQFAKIIDKDGYVNVREQATLNSAIVSKIAADEIVYAFPDEQFGNWVIVDYTDNQEKNITGYVHNSRIKFVGSYMQIPNISFDDNSTTFRSKDVAVEIRSNKFDYEKNKKYFSSTTYEDYTVTDKFKGQKLWGTDGEPPTSHYTSIKATIKGRSVQIPEKEIENLFNFNNEFAACYYDDRDDILYITSVNSDGAGGYAILFTIEKGNYKGRVVTIPF</sequence>
<evidence type="ECO:0000313" key="3">
    <source>
        <dbReference type="Proteomes" id="UP000286246"/>
    </source>
</evidence>
<feature type="chain" id="PRO_5019508088" description="SH3 domain-containing protein" evidence="1">
    <location>
        <begin position="20"/>
        <end position="235"/>
    </location>
</feature>
<dbReference type="EMBL" id="RAPY01000001">
    <property type="protein sequence ID" value="RKE55925.1"/>
    <property type="molecule type" value="Genomic_DNA"/>
</dbReference>
<organism evidence="2 3">
    <name type="scientific">Sphingobacterium detergens</name>
    <dbReference type="NCBI Taxonomy" id="1145106"/>
    <lineage>
        <taxon>Bacteria</taxon>
        <taxon>Pseudomonadati</taxon>
        <taxon>Bacteroidota</taxon>
        <taxon>Sphingobacteriia</taxon>
        <taxon>Sphingobacteriales</taxon>
        <taxon>Sphingobacteriaceae</taxon>
        <taxon>Sphingobacterium</taxon>
    </lineage>
</organism>
<name>A0A420BGY5_SPHD1</name>
<dbReference type="Proteomes" id="UP000286246">
    <property type="component" value="Unassembled WGS sequence"/>
</dbReference>
<comment type="caution">
    <text evidence="2">The sequence shown here is derived from an EMBL/GenBank/DDBJ whole genome shotgun (WGS) entry which is preliminary data.</text>
</comment>
<evidence type="ECO:0000313" key="2">
    <source>
        <dbReference type="EMBL" id="RKE55925.1"/>
    </source>
</evidence>
<evidence type="ECO:0000256" key="1">
    <source>
        <dbReference type="SAM" id="SignalP"/>
    </source>
</evidence>
<dbReference type="AlphaFoldDB" id="A0A420BGY5"/>
<accession>A0A420BGY5</accession>
<evidence type="ECO:0008006" key="4">
    <source>
        <dbReference type="Google" id="ProtNLM"/>
    </source>
</evidence>
<dbReference type="OrthoDB" id="7054664at2"/>
<keyword evidence="1" id="KW-0732">Signal</keyword>